<dbReference type="Gene3D" id="3.40.1350.10">
    <property type="match status" value="1"/>
</dbReference>
<evidence type="ECO:0000259" key="1">
    <source>
        <dbReference type="Pfam" id="PF04471"/>
    </source>
</evidence>
<comment type="caution">
    <text evidence="2">The sequence shown here is derived from an EMBL/GenBank/DDBJ whole genome shotgun (WGS) entry which is preliminary data.</text>
</comment>
<dbReference type="GO" id="GO:0015666">
    <property type="term" value="F:restriction endodeoxyribonuclease activity"/>
    <property type="evidence" value="ECO:0007669"/>
    <property type="project" value="TreeGrafter"/>
</dbReference>
<dbReference type="PANTHER" id="PTHR30015">
    <property type="entry name" value="MRR RESTRICTION SYSTEM PROTEIN"/>
    <property type="match status" value="1"/>
</dbReference>
<dbReference type="SUPFAM" id="SSF52980">
    <property type="entry name" value="Restriction endonuclease-like"/>
    <property type="match status" value="1"/>
</dbReference>
<reference evidence="2 3" key="1">
    <citation type="submission" date="2019-02" db="EMBL/GenBank/DDBJ databases">
        <title>Deep-cultivation of Planctomycetes and their phenomic and genomic characterization uncovers novel biology.</title>
        <authorList>
            <person name="Wiegand S."/>
            <person name="Jogler M."/>
            <person name="Boedeker C."/>
            <person name="Pinto D."/>
            <person name="Vollmers J."/>
            <person name="Rivas-Marin E."/>
            <person name="Kohn T."/>
            <person name="Peeters S.H."/>
            <person name="Heuer A."/>
            <person name="Rast P."/>
            <person name="Oberbeckmann S."/>
            <person name="Bunk B."/>
            <person name="Jeske O."/>
            <person name="Meyerdierks A."/>
            <person name="Storesund J.E."/>
            <person name="Kallscheuer N."/>
            <person name="Luecker S."/>
            <person name="Lage O.M."/>
            <person name="Pohl T."/>
            <person name="Merkel B.J."/>
            <person name="Hornburger P."/>
            <person name="Mueller R.-W."/>
            <person name="Bruemmer F."/>
            <person name="Labrenz M."/>
            <person name="Spormann A.M."/>
            <person name="Op Den Camp H."/>
            <person name="Overmann J."/>
            <person name="Amann R."/>
            <person name="Jetten M.S.M."/>
            <person name="Mascher T."/>
            <person name="Medema M.H."/>
            <person name="Devos D.P."/>
            <person name="Kaster A.-K."/>
            <person name="Ovreas L."/>
            <person name="Rohde M."/>
            <person name="Galperin M.Y."/>
            <person name="Jogler C."/>
        </authorList>
    </citation>
    <scope>NUCLEOTIDE SEQUENCE [LARGE SCALE GENOMIC DNA]</scope>
    <source>
        <strain evidence="2 3">CA85</strain>
    </source>
</reference>
<dbReference type="InterPro" id="IPR011335">
    <property type="entry name" value="Restrct_endonuc-II-like"/>
</dbReference>
<keyword evidence="2" id="KW-0540">Nuclease</keyword>
<keyword evidence="2" id="KW-0378">Hydrolase</keyword>
<dbReference type="OrthoDB" id="286650at2"/>
<accession>A0A5C5WGZ4</accession>
<dbReference type="Proteomes" id="UP000318053">
    <property type="component" value="Unassembled WGS sequence"/>
</dbReference>
<keyword evidence="2" id="KW-0255">Endonuclease</keyword>
<name>A0A5C5WGZ4_9BACT</name>
<dbReference type="GO" id="GO:0009307">
    <property type="term" value="P:DNA restriction-modification system"/>
    <property type="evidence" value="ECO:0007669"/>
    <property type="project" value="InterPro"/>
</dbReference>
<protein>
    <submittedName>
        <fullName evidence="2">Restriction endonuclease</fullName>
    </submittedName>
</protein>
<evidence type="ECO:0000313" key="2">
    <source>
        <dbReference type="EMBL" id="TWT50048.1"/>
    </source>
</evidence>
<dbReference type="InterPro" id="IPR052906">
    <property type="entry name" value="Type_IV_Methyl-Rstrct_Enzyme"/>
</dbReference>
<dbReference type="Pfam" id="PF04471">
    <property type="entry name" value="Mrr_cat"/>
    <property type="match status" value="1"/>
</dbReference>
<feature type="domain" description="Restriction endonuclease type IV Mrr" evidence="1">
    <location>
        <begin position="175"/>
        <end position="292"/>
    </location>
</feature>
<proteinExistence type="predicted"/>
<gene>
    <name evidence="2" type="ORF">CA85_52800</name>
</gene>
<dbReference type="PANTHER" id="PTHR30015:SF6">
    <property type="entry name" value="SLL1429 PROTEIN"/>
    <property type="match status" value="1"/>
</dbReference>
<sequence length="302" mass="34631">MNRCNPTFELVRKGSRNGKERVRVLIYGTSVECRARVFRTRAEIDFDLYSCNYDLQSQAADRLWDEYNSYRAETGFKTKMHPHFSKTSIWFDVHRNDGEAWFQKVLRELQDPDIITLCDAAIEFRDFYAHEAEELLLGTLIELGPKTNEGDVVRMVSPVWLEIVRLIQVNPGIMDTMDPRQFEALIAGSYKRAGFEVTITPRSGDHGIDVIAERRGLGKVRIVEQVKRFKPGHQVTANDVRALGYVALADGKHTKGVVTTTSRFAPRIGRDRYLGKHLGSKIELVDGKTLLDRLVRIMHEYE</sequence>
<evidence type="ECO:0000313" key="3">
    <source>
        <dbReference type="Proteomes" id="UP000318053"/>
    </source>
</evidence>
<organism evidence="2 3">
    <name type="scientific">Allorhodopirellula solitaria</name>
    <dbReference type="NCBI Taxonomy" id="2527987"/>
    <lineage>
        <taxon>Bacteria</taxon>
        <taxon>Pseudomonadati</taxon>
        <taxon>Planctomycetota</taxon>
        <taxon>Planctomycetia</taxon>
        <taxon>Pirellulales</taxon>
        <taxon>Pirellulaceae</taxon>
        <taxon>Allorhodopirellula</taxon>
    </lineage>
</organism>
<dbReference type="GO" id="GO:0003677">
    <property type="term" value="F:DNA binding"/>
    <property type="evidence" value="ECO:0007669"/>
    <property type="project" value="InterPro"/>
</dbReference>
<dbReference type="InterPro" id="IPR007560">
    <property type="entry name" value="Restrct_endonuc_IV_Mrr"/>
</dbReference>
<dbReference type="EMBL" id="SJPK01000056">
    <property type="protein sequence ID" value="TWT50048.1"/>
    <property type="molecule type" value="Genomic_DNA"/>
</dbReference>
<dbReference type="InterPro" id="IPR011856">
    <property type="entry name" value="tRNA_endonuc-like_dom_sf"/>
</dbReference>
<dbReference type="AlphaFoldDB" id="A0A5C5WGZ4"/>
<keyword evidence="3" id="KW-1185">Reference proteome</keyword>